<evidence type="ECO:0000313" key="3">
    <source>
        <dbReference type="Proteomes" id="UP000716004"/>
    </source>
</evidence>
<comment type="caution">
    <text evidence="2">The sequence shown here is derived from an EMBL/GenBank/DDBJ whole genome shotgun (WGS) entry which is preliminary data.</text>
</comment>
<reference evidence="2" key="1">
    <citation type="submission" date="2021-04" db="EMBL/GenBank/DDBJ databases">
        <title>Genomic insights into ecological role and evolution of a novel Thermoplasmata order Candidatus Sysuiplasmatales.</title>
        <authorList>
            <person name="Yuan Y."/>
        </authorList>
    </citation>
    <scope>NUCLEOTIDE SEQUENCE</scope>
    <source>
        <strain evidence="2">YP2-bin.285</strain>
    </source>
</reference>
<protein>
    <submittedName>
        <fullName evidence="2">Aldo/keto reductase</fullName>
    </submittedName>
</protein>
<proteinExistence type="predicted"/>
<dbReference type="InterPro" id="IPR018170">
    <property type="entry name" value="Aldo/ket_reductase_CS"/>
</dbReference>
<dbReference type="CDD" id="cd19072">
    <property type="entry name" value="AKR_AKR3F1-like"/>
    <property type="match status" value="1"/>
</dbReference>
<dbReference type="Proteomes" id="UP000716004">
    <property type="component" value="Unassembled WGS sequence"/>
</dbReference>
<gene>
    <name evidence="2" type="ORF">J9259_06600</name>
</gene>
<dbReference type="AlphaFoldDB" id="A0A8J7YSZ9"/>
<sequence length="282" mass="31491">MIYRKFARTGFSVSAVGMGTYYDFRWIAAAALLGKQFSRARIMSAIRTGIDAGINLIDTAEFYRSEELVGEAIRGYDREKLFIATKVFPTHLRREKVIRACEKSLKRLGVNYIDLYQIHFPNPRVPIAETMAAMEELADRGMIRHIGVSNFSLPRMKEAVSSLRKYPLSSNQMHYNLIHRDVERDILPYCEEMGIALLAYYPVAHGKLADAHGGKTNVIASIKSRYGFTTNAQVALTYLISRSKNTFPIPRASNPVHVSENAALGGKLLSPEDIEALVSASG</sequence>
<dbReference type="Pfam" id="PF00248">
    <property type="entry name" value="Aldo_ket_red"/>
    <property type="match status" value="1"/>
</dbReference>
<evidence type="ECO:0000259" key="1">
    <source>
        <dbReference type="Pfam" id="PF00248"/>
    </source>
</evidence>
<dbReference type="PANTHER" id="PTHR43638:SF3">
    <property type="entry name" value="ALDEHYDE REDUCTASE"/>
    <property type="match status" value="1"/>
</dbReference>
<dbReference type="PANTHER" id="PTHR43638">
    <property type="entry name" value="OXIDOREDUCTASE, ALDO/KETO REDUCTASE FAMILY PROTEIN"/>
    <property type="match status" value="1"/>
</dbReference>
<evidence type="ECO:0000313" key="2">
    <source>
        <dbReference type="EMBL" id="MBX8632168.1"/>
    </source>
</evidence>
<organism evidence="2 3">
    <name type="scientific">Candidatus Sysuiplasma superficiale</name>
    <dbReference type="NCBI Taxonomy" id="2823368"/>
    <lineage>
        <taxon>Archaea</taxon>
        <taxon>Methanobacteriati</taxon>
        <taxon>Thermoplasmatota</taxon>
        <taxon>Thermoplasmata</taxon>
        <taxon>Candidatus Sysuiplasmatales</taxon>
        <taxon>Candidatus Sysuiplasmataceae</taxon>
        <taxon>Candidatus Sysuiplasma</taxon>
    </lineage>
</organism>
<dbReference type="Gene3D" id="3.20.20.100">
    <property type="entry name" value="NADP-dependent oxidoreductase domain"/>
    <property type="match status" value="1"/>
</dbReference>
<dbReference type="PROSITE" id="PS00062">
    <property type="entry name" value="ALDOKETO_REDUCTASE_2"/>
    <property type="match status" value="1"/>
</dbReference>
<dbReference type="InterPro" id="IPR023210">
    <property type="entry name" value="NADP_OxRdtase_dom"/>
</dbReference>
<dbReference type="GO" id="GO:0016491">
    <property type="term" value="F:oxidoreductase activity"/>
    <property type="evidence" value="ECO:0007669"/>
    <property type="project" value="InterPro"/>
</dbReference>
<dbReference type="InterPro" id="IPR020471">
    <property type="entry name" value="AKR"/>
</dbReference>
<dbReference type="PIRSF" id="PIRSF000097">
    <property type="entry name" value="AKR"/>
    <property type="match status" value="1"/>
</dbReference>
<dbReference type="PRINTS" id="PR00069">
    <property type="entry name" value="ALDKETRDTASE"/>
</dbReference>
<dbReference type="InterPro" id="IPR036812">
    <property type="entry name" value="NAD(P)_OxRdtase_dom_sf"/>
</dbReference>
<accession>A0A8J7YSZ9</accession>
<dbReference type="EMBL" id="JAGVSJ010000016">
    <property type="protein sequence ID" value="MBX8632168.1"/>
    <property type="molecule type" value="Genomic_DNA"/>
</dbReference>
<name>A0A8J7YSZ9_9ARCH</name>
<feature type="domain" description="NADP-dependent oxidoreductase" evidence="1">
    <location>
        <begin position="35"/>
        <end position="279"/>
    </location>
</feature>
<dbReference type="SUPFAM" id="SSF51430">
    <property type="entry name" value="NAD(P)-linked oxidoreductase"/>
    <property type="match status" value="1"/>
</dbReference>